<evidence type="ECO:0000313" key="2">
    <source>
        <dbReference type="Proteomes" id="UP000827721"/>
    </source>
</evidence>
<dbReference type="Proteomes" id="UP000827721">
    <property type="component" value="Unassembled WGS sequence"/>
</dbReference>
<evidence type="ECO:0008006" key="3">
    <source>
        <dbReference type="Google" id="ProtNLM"/>
    </source>
</evidence>
<dbReference type="PANTHER" id="PTHR36015:SF6">
    <property type="entry name" value="HOLLIDAY JUNCTION RESOLVASE MOC1, CHLOROPLASTIC-RELATED"/>
    <property type="match status" value="1"/>
</dbReference>
<gene>
    <name evidence="1" type="ORF">JRO89_XS10G0100700</name>
</gene>
<keyword evidence="2" id="KW-1185">Reference proteome</keyword>
<proteinExistence type="predicted"/>
<protein>
    <recommendedName>
        <fullName evidence="3">Holliday junction resolvase MOC1, chloroplastic</fullName>
    </recommendedName>
</protein>
<organism evidence="1 2">
    <name type="scientific">Xanthoceras sorbifolium</name>
    <dbReference type="NCBI Taxonomy" id="99658"/>
    <lineage>
        <taxon>Eukaryota</taxon>
        <taxon>Viridiplantae</taxon>
        <taxon>Streptophyta</taxon>
        <taxon>Embryophyta</taxon>
        <taxon>Tracheophyta</taxon>
        <taxon>Spermatophyta</taxon>
        <taxon>Magnoliopsida</taxon>
        <taxon>eudicotyledons</taxon>
        <taxon>Gunneridae</taxon>
        <taxon>Pentapetalae</taxon>
        <taxon>rosids</taxon>
        <taxon>malvids</taxon>
        <taxon>Sapindales</taxon>
        <taxon>Sapindaceae</taxon>
        <taxon>Xanthoceroideae</taxon>
        <taxon>Xanthoceras</taxon>
    </lineage>
</organism>
<name>A0ABQ8HI84_9ROSI</name>
<dbReference type="InterPro" id="IPR045290">
    <property type="entry name" value="MOC1-like"/>
</dbReference>
<comment type="caution">
    <text evidence="1">The sequence shown here is derived from an EMBL/GenBank/DDBJ whole genome shotgun (WGS) entry which is preliminary data.</text>
</comment>
<accession>A0ABQ8HI84</accession>
<dbReference type="CDD" id="cd22992">
    <property type="entry name" value="MOC1"/>
    <property type="match status" value="1"/>
</dbReference>
<dbReference type="PANTHER" id="PTHR36015">
    <property type="entry name" value="HOLLIDAY JUNCTION RESOLVASE MOC1, CHLOROPLASTIC-RELATED"/>
    <property type="match status" value="1"/>
</dbReference>
<sequence>MGTVHTQPQTQYIMINTFFSTKLSRIRPISTYTYCHNNRRPPPPPPAPRIRASKASDAAELKQNWLDSLCFPPLHDLSPTQTNPHSNWVLGIDPDISGALAVLKTDHSAPSAAQVFDSPHLPVLISGKVRKRLDAKSIVILLRDLDAPVGTTAYIEQSIPYPKDGKQGWWSGGFGYGLWIGILVASGFSVVPVPSFTWKNEFKLFGGTCTKDDSRRVASSIFPSLSSRLLRKKDHGRAEALLIAAYGKGLKLESSSEELVLNQESCLGSIT</sequence>
<reference evidence="1 2" key="1">
    <citation type="submission" date="2021-02" db="EMBL/GenBank/DDBJ databases">
        <title>Plant Genome Project.</title>
        <authorList>
            <person name="Zhang R.-G."/>
        </authorList>
    </citation>
    <scope>NUCLEOTIDE SEQUENCE [LARGE SCALE GENOMIC DNA]</scope>
    <source>
        <tissue evidence="1">Leaves</tissue>
    </source>
</reference>
<evidence type="ECO:0000313" key="1">
    <source>
        <dbReference type="EMBL" id="KAH7560781.1"/>
    </source>
</evidence>
<dbReference type="EMBL" id="JAFEMO010000010">
    <property type="protein sequence ID" value="KAH7560781.1"/>
    <property type="molecule type" value="Genomic_DNA"/>
</dbReference>